<evidence type="ECO:0000256" key="2">
    <source>
        <dbReference type="SAM" id="SignalP"/>
    </source>
</evidence>
<evidence type="ECO:0000313" key="4">
    <source>
        <dbReference type="Proteomes" id="UP000280298"/>
    </source>
</evidence>
<dbReference type="KEGG" id="scya:EJ357_02630"/>
<gene>
    <name evidence="3" type="ORF">EJ357_02630</name>
</gene>
<evidence type="ECO:0008006" key="5">
    <source>
        <dbReference type="Google" id="ProtNLM"/>
    </source>
</evidence>
<proteinExistence type="predicted"/>
<dbReference type="AlphaFoldDB" id="A0A3Q9EKZ7"/>
<reference evidence="3 4" key="1">
    <citation type="journal article" date="2019" name="Int. J. Syst. Evol. Microbiol.">
        <title>Streptomyces cyaneochromogenes sp. nov., a blue pigment-producing actinomycete from manganese-contaminated soil.</title>
        <authorList>
            <person name="Tang X."/>
            <person name="Zhao J."/>
            <person name="Li K."/>
            <person name="Chen Z."/>
            <person name="Sun Y."/>
            <person name="Gao J."/>
        </authorList>
    </citation>
    <scope>NUCLEOTIDE SEQUENCE [LARGE SCALE GENOMIC DNA]</scope>
    <source>
        <strain evidence="3 4">MK-45</strain>
    </source>
</reference>
<keyword evidence="4" id="KW-1185">Reference proteome</keyword>
<feature type="compositionally biased region" description="Polar residues" evidence="1">
    <location>
        <begin position="53"/>
        <end position="62"/>
    </location>
</feature>
<dbReference type="EMBL" id="CP034539">
    <property type="protein sequence ID" value="AZQ32472.1"/>
    <property type="molecule type" value="Genomic_DNA"/>
</dbReference>
<dbReference type="RefSeq" id="WP_126388195.1">
    <property type="nucleotide sequence ID" value="NZ_CP034539.1"/>
</dbReference>
<name>A0A3Q9EKZ7_9ACTN</name>
<feature type="signal peptide" evidence="2">
    <location>
        <begin position="1"/>
        <end position="21"/>
    </location>
</feature>
<protein>
    <recommendedName>
        <fullName evidence="5">SPW_0924 family protein</fullName>
    </recommendedName>
</protein>
<evidence type="ECO:0000313" key="3">
    <source>
        <dbReference type="EMBL" id="AZQ32472.1"/>
    </source>
</evidence>
<sequence length="62" mass="6187">MPRILAALLTCALSAALATGAALGLVTALSATPEQPNVPLVTFPDPSGDRSAPTPSTQTADR</sequence>
<keyword evidence="2" id="KW-0732">Signal</keyword>
<dbReference type="Proteomes" id="UP000280298">
    <property type="component" value="Chromosome"/>
</dbReference>
<accession>A0A3Q9EKZ7</accession>
<organism evidence="3 4">
    <name type="scientific">Streptomyces cyaneochromogenes</name>
    <dbReference type="NCBI Taxonomy" id="2496836"/>
    <lineage>
        <taxon>Bacteria</taxon>
        <taxon>Bacillati</taxon>
        <taxon>Actinomycetota</taxon>
        <taxon>Actinomycetes</taxon>
        <taxon>Kitasatosporales</taxon>
        <taxon>Streptomycetaceae</taxon>
        <taxon>Streptomyces</taxon>
    </lineage>
</organism>
<dbReference type="OrthoDB" id="4304107at2"/>
<evidence type="ECO:0000256" key="1">
    <source>
        <dbReference type="SAM" id="MobiDB-lite"/>
    </source>
</evidence>
<feature type="region of interest" description="Disordered" evidence="1">
    <location>
        <begin position="34"/>
        <end position="62"/>
    </location>
</feature>
<feature type="chain" id="PRO_5038996696" description="SPW_0924 family protein" evidence="2">
    <location>
        <begin position="22"/>
        <end position="62"/>
    </location>
</feature>